<keyword evidence="1" id="KW-0808">Transferase</keyword>
<evidence type="ECO:0000313" key="4">
    <source>
        <dbReference type="EMBL" id="OEO31962.1"/>
    </source>
</evidence>
<dbReference type="RefSeq" id="WP_069908861.1">
    <property type="nucleotide sequence ID" value="NZ_LAJE02000107.1"/>
</dbReference>
<evidence type="ECO:0000259" key="3">
    <source>
        <dbReference type="PROSITE" id="PS51186"/>
    </source>
</evidence>
<gene>
    <name evidence="4" type="ORF">VW23_013750</name>
</gene>
<dbReference type="Proteomes" id="UP000095463">
    <property type="component" value="Unassembled WGS sequence"/>
</dbReference>
<dbReference type="GO" id="GO:0016747">
    <property type="term" value="F:acyltransferase activity, transferring groups other than amino-acyl groups"/>
    <property type="evidence" value="ECO:0007669"/>
    <property type="project" value="InterPro"/>
</dbReference>
<protein>
    <recommendedName>
        <fullName evidence="3">N-acetyltransferase domain-containing protein</fullName>
    </recommendedName>
</protein>
<comment type="caution">
    <text evidence="4">The sequence shown here is derived from an EMBL/GenBank/DDBJ whole genome shotgun (WGS) entry which is preliminary data.</text>
</comment>
<proteinExistence type="predicted"/>
<dbReference type="AlphaFoldDB" id="A0A1E5XTN0"/>
<keyword evidence="2" id="KW-0012">Acyltransferase</keyword>
<sequence>MTNFSLLDDPAWHALTTDHMALGQRNGAAARYRAELSPIGGLARYDAEAFAELRPLIAPEDAVGLVSATSYQVPADWEVLQAVPVFQMVCESIQAVPDVAPMQLTAADAEAALELATATEPGPFRAGTLGMGRYFGLRADDGRLMAMTGERMRLGAFTEVSAVCTWPEFRGRGLAKALVAYVSGLIAAEGRVPFLHVKTENAAAIALYERLGFAVRKGLTFTVVQPR</sequence>
<feature type="domain" description="N-acetyltransferase" evidence="3">
    <location>
        <begin position="83"/>
        <end position="227"/>
    </location>
</feature>
<dbReference type="InterPro" id="IPR050680">
    <property type="entry name" value="YpeA/RimI_acetyltransf"/>
</dbReference>
<evidence type="ECO:0000256" key="2">
    <source>
        <dbReference type="ARBA" id="ARBA00023315"/>
    </source>
</evidence>
<dbReference type="PANTHER" id="PTHR43420:SF3">
    <property type="entry name" value="N-ACETYLTRANSFERASE DOMAIN-CONTAINING PROTEIN"/>
    <property type="match status" value="1"/>
</dbReference>
<name>A0A1E5XTN0_9HYPH</name>
<evidence type="ECO:0000313" key="5">
    <source>
        <dbReference type="Proteomes" id="UP000095463"/>
    </source>
</evidence>
<dbReference type="SUPFAM" id="SSF55729">
    <property type="entry name" value="Acyl-CoA N-acyltransferases (Nat)"/>
    <property type="match status" value="1"/>
</dbReference>
<dbReference type="InterPro" id="IPR013653">
    <property type="entry name" value="GCN5-like_dom"/>
</dbReference>
<dbReference type="InterPro" id="IPR016181">
    <property type="entry name" value="Acyl_CoA_acyltransferase"/>
</dbReference>
<evidence type="ECO:0000256" key="1">
    <source>
        <dbReference type="ARBA" id="ARBA00022679"/>
    </source>
</evidence>
<organism evidence="4 5">
    <name type="scientific">Devosia insulae DS-56</name>
    <dbReference type="NCBI Taxonomy" id="1116389"/>
    <lineage>
        <taxon>Bacteria</taxon>
        <taxon>Pseudomonadati</taxon>
        <taxon>Pseudomonadota</taxon>
        <taxon>Alphaproteobacteria</taxon>
        <taxon>Hyphomicrobiales</taxon>
        <taxon>Devosiaceae</taxon>
        <taxon>Devosia</taxon>
    </lineage>
</organism>
<dbReference type="Gene3D" id="3.40.630.30">
    <property type="match status" value="1"/>
</dbReference>
<keyword evidence="5" id="KW-1185">Reference proteome</keyword>
<dbReference type="PANTHER" id="PTHR43420">
    <property type="entry name" value="ACETYLTRANSFERASE"/>
    <property type="match status" value="1"/>
</dbReference>
<accession>A0A1E5XTN0</accession>
<dbReference type="Pfam" id="PF08445">
    <property type="entry name" value="FR47"/>
    <property type="match status" value="1"/>
</dbReference>
<dbReference type="InterPro" id="IPR000182">
    <property type="entry name" value="GNAT_dom"/>
</dbReference>
<reference evidence="4 5" key="1">
    <citation type="journal article" date="2015" name="Genome Announc.">
        <title>Genome Assemblies of Three Soil-Associated Devosia species: D. insulae, D. limi, and D. soli.</title>
        <authorList>
            <person name="Hassan Y.I."/>
            <person name="Lepp D."/>
            <person name="Zhou T."/>
        </authorList>
    </citation>
    <scope>NUCLEOTIDE SEQUENCE [LARGE SCALE GENOMIC DNA]</scope>
    <source>
        <strain evidence="4 5">DS-56</strain>
    </source>
</reference>
<dbReference type="EMBL" id="LAJE02000107">
    <property type="protein sequence ID" value="OEO31962.1"/>
    <property type="molecule type" value="Genomic_DNA"/>
</dbReference>
<dbReference type="PROSITE" id="PS51186">
    <property type="entry name" value="GNAT"/>
    <property type="match status" value="1"/>
</dbReference>